<evidence type="ECO:0000313" key="2">
    <source>
        <dbReference type="Proteomes" id="UP000317178"/>
    </source>
</evidence>
<protein>
    <recommendedName>
        <fullName evidence="3">DUF4432 domain-containing protein</fullName>
    </recommendedName>
</protein>
<dbReference type="Proteomes" id="UP000317178">
    <property type="component" value="Chromosome"/>
</dbReference>
<dbReference type="OrthoDB" id="6183686at2"/>
<evidence type="ECO:0000313" key="1">
    <source>
        <dbReference type="EMBL" id="QDU80600.1"/>
    </source>
</evidence>
<dbReference type="AlphaFoldDB" id="A0A518CMZ4"/>
<dbReference type="InterPro" id="IPR014718">
    <property type="entry name" value="GH-type_carb-bd"/>
</dbReference>
<accession>A0A518CMZ4</accession>
<dbReference type="GO" id="GO:0030246">
    <property type="term" value="F:carbohydrate binding"/>
    <property type="evidence" value="ECO:0007669"/>
    <property type="project" value="InterPro"/>
</dbReference>
<sequence>MSTEKLVLTDVENQIWHNSIVLPSTSRELTGNLGQCSISKQTFQGGRAAGVDLVEIDNGHLSISVLPTRGMGIWKVKAGDTEFGWSSPVKQPVNPAFVNLQERDGLGWLSGFNELMCRCGLAWHGAPEKDPETGEFRTLHGRIANLPVHYLEAETSNEGEGFLKLTGLIEEAMLFWPAFELESSLTTIPGSNSFTIQDKIINKGGTPQQFEILYHTNFGTPLLEQGSRLVMTHEELSPRDDWAGEELDRWADYIAPEPGRAEQCYFMRPGADSEGKARALLRNSKGTLAAGMEWNVKELPWFTQWKNEQSIADGYCTGLEPGTSFPNPNSFEREQGRLITLQPGASWDISLTLSFYTSQEEISKAEHLITSTQEHIMPKIHTAPLPFHSSAAK</sequence>
<gene>
    <name evidence="1" type="ORF">Pla110_23310</name>
</gene>
<dbReference type="SUPFAM" id="SSF74650">
    <property type="entry name" value="Galactose mutarotase-like"/>
    <property type="match status" value="1"/>
</dbReference>
<organism evidence="1 2">
    <name type="scientific">Polystyrenella longa</name>
    <dbReference type="NCBI Taxonomy" id="2528007"/>
    <lineage>
        <taxon>Bacteria</taxon>
        <taxon>Pseudomonadati</taxon>
        <taxon>Planctomycetota</taxon>
        <taxon>Planctomycetia</taxon>
        <taxon>Planctomycetales</taxon>
        <taxon>Planctomycetaceae</taxon>
        <taxon>Polystyrenella</taxon>
    </lineage>
</organism>
<dbReference type="RefSeq" id="WP_144995862.1">
    <property type="nucleotide sequence ID" value="NZ_CP036281.1"/>
</dbReference>
<dbReference type="GO" id="GO:0003824">
    <property type="term" value="F:catalytic activity"/>
    <property type="evidence" value="ECO:0007669"/>
    <property type="project" value="InterPro"/>
</dbReference>
<dbReference type="Pfam" id="PF14486">
    <property type="entry name" value="DUF4432"/>
    <property type="match status" value="1"/>
</dbReference>
<dbReference type="Gene3D" id="2.70.98.10">
    <property type="match status" value="1"/>
</dbReference>
<reference evidence="1 2" key="1">
    <citation type="submission" date="2019-02" db="EMBL/GenBank/DDBJ databases">
        <title>Deep-cultivation of Planctomycetes and their phenomic and genomic characterization uncovers novel biology.</title>
        <authorList>
            <person name="Wiegand S."/>
            <person name="Jogler M."/>
            <person name="Boedeker C."/>
            <person name="Pinto D."/>
            <person name="Vollmers J."/>
            <person name="Rivas-Marin E."/>
            <person name="Kohn T."/>
            <person name="Peeters S.H."/>
            <person name="Heuer A."/>
            <person name="Rast P."/>
            <person name="Oberbeckmann S."/>
            <person name="Bunk B."/>
            <person name="Jeske O."/>
            <person name="Meyerdierks A."/>
            <person name="Storesund J.E."/>
            <person name="Kallscheuer N."/>
            <person name="Luecker S."/>
            <person name="Lage O.M."/>
            <person name="Pohl T."/>
            <person name="Merkel B.J."/>
            <person name="Hornburger P."/>
            <person name="Mueller R.-W."/>
            <person name="Bruemmer F."/>
            <person name="Labrenz M."/>
            <person name="Spormann A.M."/>
            <person name="Op den Camp H."/>
            <person name="Overmann J."/>
            <person name="Amann R."/>
            <person name="Jetten M.S.M."/>
            <person name="Mascher T."/>
            <person name="Medema M.H."/>
            <person name="Devos D.P."/>
            <person name="Kaster A.-K."/>
            <person name="Ovreas L."/>
            <person name="Rohde M."/>
            <person name="Galperin M.Y."/>
            <person name="Jogler C."/>
        </authorList>
    </citation>
    <scope>NUCLEOTIDE SEQUENCE [LARGE SCALE GENOMIC DNA]</scope>
    <source>
        <strain evidence="1 2">Pla110</strain>
    </source>
</reference>
<dbReference type="KEGG" id="plon:Pla110_23310"/>
<keyword evidence="2" id="KW-1185">Reference proteome</keyword>
<dbReference type="InterPro" id="IPR027839">
    <property type="entry name" value="DUF4432"/>
</dbReference>
<name>A0A518CMZ4_9PLAN</name>
<evidence type="ECO:0008006" key="3">
    <source>
        <dbReference type="Google" id="ProtNLM"/>
    </source>
</evidence>
<dbReference type="EMBL" id="CP036281">
    <property type="protein sequence ID" value="QDU80600.1"/>
    <property type="molecule type" value="Genomic_DNA"/>
</dbReference>
<dbReference type="GO" id="GO:0005975">
    <property type="term" value="P:carbohydrate metabolic process"/>
    <property type="evidence" value="ECO:0007669"/>
    <property type="project" value="InterPro"/>
</dbReference>
<dbReference type="CDD" id="cd09023">
    <property type="entry name" value="Aldose_epim_Ec_c4013"/>
    <property type="match status" value="1"/>
</dbReference>
<proteinExistence type="predicted"/>
<dbReference type="InterPro" id="IPR011013">
    <property type="entry name" value="Gal_mutarotase_sf_dom"/>
</dbReference>